<name>A0A9P7YUR2_9HELO</name>
<organism evidence="1 2">
    <name type="scientific">Calycina marina</name>
    <dbReference type="NCBI Taxonomy" id="1763456"/>
    <lineage>
        <taxon>Eukaryota</taxon>
        <taxon>Fungi</taxon>
        <taxon>Dikarya</taxon>
        <taxon>Ascomycota</taxon>
        <taxon>Pezizomycotina</taxon>
        <taxon>Leotiomycetes</taxon>
        <taxon>Helotiales</taxon>
        <taxon>Pezizellaceae</taxon>
        <taxon>Calycina</taxon>
    </lineage>
</organism>
<accession>A0A9P7YUR2</accession>
<evidence type="ECO:0000313" key="1">
    <source>
        <dbReference type="EMBL" id="KAG9240067.1"/>
    </source>
</evidence>
<proteinExistence type="predicted"/>
<gene>
    <name evidence="1" type="ORF">BJ878DRAFT_484187</name>
</gene>
<evidence type="ECO:0008006" key="3">
    <source>
        <dbReference type="Google" id="ProtNLM"/>
    </source>
</evidence>
<evidence type="ECO:0000313" key="2">
    <source>
        <dbReference type="Proteomes" id="UP000887226"/>
    </source>
</evidence>
<reference evidence="1" key="1">
    <citation type="journal article" date="2021" name="IMA Fungus">
        <title>Genomic characterization of three marine fungi, including Emericellopsis atlantica sp. nov. with signatures of a generalist lifestyle and marine biomass degradation.</title>
        <authorList>
            <person name="Hagestad O.C."/>
            <person name="Hou L."/>
            <person name="Andersen J.H."/>
            <person name="Hansen E.H."/>
            <person name="Altermark B."/>
            <person name="Li C."/>
            <person name="Kuhnert E."/>
            <person name="Cox R.J."/>
            <person name="Crous P.W."/>
            <person name="Spatafora J.W."/>
            <person name="Lail K."/>
            <person name="Amirebrahimi M."/>
            <person name="Lipzen A."/>
            <person name="Pangilinan J."/>
            <person name="Andreopoulos W."/>
            <person name="Hayes R.D."/>
            <person name="Ng V."/>
            <person name="Grigoriev I.V."/>
            <person name="Jackson S.A."/>
            <person name="Sutton T.D.S."/>
            <person name="Dobson A.D.W."/>
            <person name="Rama T."/>
        </authorList>
    </citation>
    <scope>NUCLEOTIDE SEQUENCE</scope>
    <source>
        <strain evidence="1">TRa3180A</strain>
    </source>
</reference>
<dbReference type="OrthoDB" id="1911848at2759"/>
<keyword evidence="2" id="KW-1185">Reference proteome</keyword>
<sequence>MRFRRNQKEHWWVVNLIDQGGSQPNRIKIDRSKADFSNKTKRISEWTNRFEIRLLGLPLKFRGMLLKIAGDGIELPAVVTSNNRLREFLALDPDAREEFVRRMLLQTPDDLASMASMFTRMRDTITYQPLQHHTEHGMEQFIFAARRVASDADITNTKSDIGEVVAALKCLDPLADIGLLVVKYYFYHTKENQFLLAQKLPYPTASMMTLEEIIKADPYPKVEAPLNQHIKVALRLAEELFFLHTAGSVNKNITSSSVIALRRPLSDIRAGKPIPDIEDTYLMCFNMVCDSGDTGTIDIENHRSLWDVEVFQHPEVLQ</sequence>
<dbReference type="EMBL" id="MU254611">
    <property type="protein sequence ID" value="KAG9240067.1"/>
    <property type="molecule type" value="Genomic_DNA"/>
</dbReference>
<dbReference type="Proteomes" id="UP000887226">
    <property type="component" value="Unassembled WGS sequence"/>
</dbReference>
<dbReference type="AlphaFoldDB" id="A0A9P7YUR2"/>
<comment type="caution">
    <text evidence="1">The sequence shown here is derived from an EMBL/GenBank/DDBJ whole genome shotgun (WGS) entry which is preliminary data.</text>
</comment>
<protein>
    <recommendedName>
        <fullName evidence="3">Protein kinase domain-containing protein</fullName>
    </recommendedName>
</protein>